<dbReference type="PANTHER" id="PTHR47926">
    <property type="entry name" value="PENTATRICOPEPTIDE REPEAT-CONTAINING PROTEIN"/>
    <property type="match status" value="1"/>
</dbReference>
<evidence type="ECO:0000313" key="3">
    <source>
        <dbReference type="EMBL" id="KAI9201043.1"/>
    </source>
</evidence>
<dbReference type="Pfam" id="PF01535">
    <property type="entry name" value="PPR"/>
    <property type="match status" value="2"/>
</dbReference>
<dbReference type="PROSITE" id="PS51375">
    <property type="entry name" value="PPR"/>
    <property type="match status" value="1"/>
</dbReference>
<dbReference type="GO" id="GO:0009451">
    <property type="term" value="P:RNA modification"/>
    <property type="evidence" value="ECO:0007669"/>
    <property type="project" value="InterPro"/>
</dbReference>
<reference evidence="3" key="1">
    <citation type="journal article" date="2022" name="Plant J.">
        <title>Strategies of tolerance reflected in two North American maple genomes.</title>
        <authorList>
            <person name="McEvoy S.L."/>
            <person name="Sezen U.U."/>
            <person name="Trouern-Trend A."/>
            <person name="McMahon S.M."/>
            <person name="Schaberg P.G."/>
            <person name="Yang J."/>
            <person name="Wegrzyn J.L."/>
            <person name="Swenson N.G."/>
        </authorList>
    </citation>
    <scope>NUCLEOTIDE SEQUENCE</scope>
    <source>
        <strain evidence="3">91603</strain>
    </source>
</reference>
<dbReference type="InterPro" id="IPR002885">
    <property type="entry name" value="PPR_rpt"/>
</dbReference>
<accession>A0AAD5P5K7</accession>
<dbReference type="AlphaFoldDB" id="A0AAD5P5K7"/>
<dbReference type="PANTHER" id="PTHR47926:SF492">
    <property type="entry name" value="DYW DOMAIN-CONTAINING PROTEIN"/>
    <property type="match status" value="1"/>
</dbReference>
<keyword evidence="4" id="KW-1185">Reference proteome</keyword>
<dbReference type="EMBL" id="JAJSOW010000001">
    <property type="protein sequence ID" value="KAI9201043.1"/>
    <property type="molecule type" value="Genomic_DNA"/>
</dbReference>
<dbReference type="Gene3D" id="1.25.40.10">
    <property type="entry name" value="Tetratricopeptide repeat domain"/>
    <property type="match status" value="1"/>
</dbReference>
<evidence type="ECO:0000256" key="1">
    <source>
        <dbReference type="ARBA" id="ARBA00022737"/>
    </source>
</evidence>
<evidence type="ECO:0008006" key="5">
    <source>
        <dbReference type="Google" id="ProtNLM"/>
    </source>
</evidence>
<comment type="caution">
    <text evidence="3">The sequence shown here is derived from an EMBL/GenBank/DDBJ whole genome shotgun (WGS) entry which is preliminary data.</text>
</comment>
<protein>
    <recommendedName>
        <fullName evidence="5">Pentatricopeptide repeat-containing protein</fullName>
    </recommendedName>
</protein>
<feature type="repeat" description="PPR" evidence="2">
    <location>
        <begin position="77"/>
        <end position="107"/>
    </location>
</feature>
<dbReference type="InterPro" id="IPR011990">
    <property type="entry name" value="TPR-like_helical_dom_sf"/>
</dbReference>
<keyword evidence="1" id="KW-0677">Repeat</keyword>
<sequence length="143" mass="16253">MSSVRPDRLNYPFVLKSVAKFCFGHPVRAVHCSVVKYGFDFNTFVWVSLVDMYVKVEELGLALKMFDESPERNMCESILLWNVLINGCCKVGDLGKAVEFFEGIPERNSGWNSLINGFIGNGIGRERVSFSSKFQRRMWSLGP</sequence>
<dbReference type="GO" id="GO:0003723">
    <property type="term" value="F:RNA binding"/>
    <property type="evidence" value="ECO:0007669"/>
    <property type="project" value="InterPro"/>
</dbReference>
<dbReference type="InterPro" id="IPR046960">
    <property type="entry name" value="PPR_At4g14850-like_plant"/>
</dbReference>
<proteinExistence type="predicted"/>
<dbReference type="Proteomes" id="UP001064489">
    <property type="component" value="Chromosome 9"/>
</dbReference>
<evidence type="ECO:0000256" key="2">
    <source>
        <dbReference type="PROSITE-ProRule" id="PRU00708"/>
    </source>
</evidence>
<organism evidence="3 4">
    <name type="scientific">Acer negundo</name>
    <name type="common">Box elder</name>
    <dbReference type="NCBI Taxonomy" id="4023"/>
    <lineage>
        <taxon>Eukaryota</taxon>
        <taxon>Viridiplantae</taxon>
        <taxon>Streptophyta</taxon>
        <taxon>Embryophyta</taxon>
        <taxon>Tracheophyta</taxon>
        <taxon>Spermatophyta</taxon>
        <taxon>Magnoliopsida</taxon>
        <taxon>eudicotyledons</taxon>
        <taxon>Gunneridae</taxon>
        <taxon>Pentapetalae</taxon>
        <taxon>rosids</taxon>
        <taxon>malvids</taxon>
        <taxon>Sapindales</taxon>
        <taxon>Sapindaceae</taxon>
        <taxon>Hippocastanoideae</taxon>
        <taxon>Acereae</taxon>
        <taxon>Acer</taxon>
    </lineage>
</organism>
<evidence type="ECO:0000313" key="4">
    <source>
        <dbReference type="Proteomes" id="UP001064489"/>
    </source>
</evidence>
<gene>
    <name evidence="3" type="ORF">LWI28_017200</name>
</gene>
<reference evidence="3" key="2">
    <citation type="submission" date="2023-02" db="EMBL/GenBank/DDBJ databases">
        <authorList>
            <person name="Swenson N.G."/>
            <person name="Wegrzyn J.L."/>
            <person name="Mcevoy S.L."/>
        </authorList>
    </citation>
    <scope>NUCLEOTIDE SEQUENCE</scope>
    <source>
        <strain evidence="3">91603</strain>
        <tissue evidence="3">Leaf</tissue>
    </source>
</reference>
<name>A0AAD5P5K7_ACENE</name>
<dbReference type="NCBIfam" id="TIGR00756">
    <property type="entry name" value="PPR"/>
    <property type="match status" value="1"/>
</dbReference>